<dbReference type="Gene3D" id="1.10.260.40">
    <property type="entry name" value="lambda repressor-like DNA-binding domains"/>
    <property type="match status" value="1"/>
</dbReference>
<evidence type="ECO:0000259" key="2">
    <source>
        <dbReference type="PROSITE" id="PS50943"/>
    </source>
</evidence>
<dbReference type="InterPro" id="IPR013430">
    <property type="entry name" value="Toxin_antidote_HigA"/>
</dbReference>
<name>A0A8I1JGX7_PSEPU</name>
<dbReference type="Proteomes" id="UP000637061">
    <property type="component" value="Unassembled WGS sequence"/>
</dbReference>
<dbReference type="PANTHER" id="PTHR36924">
    <property type="entry name" value="ANTITOXIN HIGA-1"/>
    <property type="match status" value="1"/>
</dbReference>
<dbReference type="EMBL" id="JAEHTE010000002">
    <property type="protein sequence ID" value="MBI6883252.1"/>
    <property type="molecule type" value="Genomic_DNA"/>
</dbReference>
<organism evidence="3 4">
    <name type="scientific">Pseudomonas putida</name>
    <name type="common">Arthrobacter siderocapsulatus</name>
    <dbReference type="NCBI Taxonomy" id="303"/>
    <lineage>
        <taxon>Bacteria</taxon>
        <taxon>Pseudomonadati</taxon>
        <taxon>Pseudomonadota</taxon>
        <taxon>Gammaproteobacteria</taxon>
        <taxon>Pseudomonadales</taxon>
        <taxon>Pseudomonadaceae</taxon>
        <taxon>Pseudomonas</taxon>
    </lineage>
</organism>
<dbReference type="SUPFAM" id="SSF47413">
    <property type="entry name" value="lambda repressor-like DNA-binding domains"/>
    <property type="match status" value="1"/>
</dbReference>
<gene>
    <name evidence="3" type="ORF">JEU22_04940</name>
</gene>
<dbReference type="CDD" id="cd00093">
    <property type="entry name" value="HTH_XRE"/>
    <property type="match status" value="1"/>
</dbReference>
<reference evidence="3" key="1">
    <citation type="submission" date="2020-12" db="EMBL/GenBank/DDBJ databases">
        <title>Enhanced detection system for hospital associated transmission using whole genome sequencing surveillance.</title>
        <authorList>
            <person name="Harrison L.H."/>
            <person name="Van Tyne D."/>
            <person name="Marsh J.W."/>
            <person name="Griffith M.P."/>
            <person name="Snyder D.J."/>
            <person name="Cooper V.S."/>
            <person name="Mustapha M."/>
        </authorList>
    </citation>
    <scope>NUCLEOTIDE SEQUENCE</scope>
    <source>
        <strain evidence="3">PSB00042</strain>
    </source>
</reference>
<comment type="caution">
    <text evidence="3">The sequence shown here is derived from an EMBL/GenBank/DDBJ whole genome shotgun (WGS) entry which is preliminary data.</text>
</comment>
<dbReference type="PROSITE" id="PS50943">
    <property type="entry name" value="HTH_CROC1"/>
    <property type="match status" value="1"/>
</dbReference>
<evidence type="ECO:0000313" key="3">
    <source>
        <dbReference type="EMBL" id="MBI6883252.1"/>
    </source>
</evidence>
<protein>
    <submittedName>
        <fullName evidence="3">HigA family addiction module antidote protein</fullName>
    </submittedName>
</protein>
<dbReference type="AlphaFoldDB" id="A0A8I1JGX7"/>
<dbReference type="PANTHER" id="PTHR36924:SF1">
    <property type="entry name" value="ANTITOXIN HIGA-1"/>
    <property type="match status" value="1"/>
</dbReference>
<sequence length="335" mass="38219">MRNRQLQCAHYSKRLLIMTVRSPGDIILQDALKHLKVDQSSFADAMGMNKASISRLLSGKAAITPEMALRLEAVLNEPAEYWLSLQASYDIEKLRQSAYLPTDGLRQLEGIPCSTMSMDMLRDLFDKYRAASEVIPTEEIRAVCSQCGVDNMYYLMRRVDPDRKVFDYPYTAEERGRNALPVLEDTYDFCSDYFDDFFISDEHVFPGEFLDELEDLRKNGNRSHFYRGGYLVWNRKEKTHGYLIMKHVGNMAVPVMKDIAELNKRYGNVVAYACQGAQGCNDGLAITAVVQTVKDLRSTPGIFAAIEETTEKWLRKSVKKKGRNRTLGDHCNNFA</sequence>
<dbReference type="GO" id="GO:0003677">
    <property type="term" value="F:DNA binding"/>
    <property type="evidence" value="ECO:0007669"/>
    <property type="project" value="UniProtKB-KW"/>
</dbReference>
<evidence type="ECO:0000256" key="1">
    <source>
        <dbReference type="ARBA" id="ARBA00023125"/>
    </source>
</evidence>
<evidence type="ECO:0000313" key="4">
    <source>
        <dbReference type="Proteomes" id="UP000637061"/>
    </source>
</evidence>
<accession>A0A8I1JGX7</accession>
<keyword evidence="1" id="KW-0238">DNA-binding</keyword>
<dbReference type="NCBIfam" id="TIGR02607">
    <property type="entry name" value="antidote_HigA"/>
    <property type="match status" value="1"/>
</dbReference>
<proteinExistence type="predicted"/>
<feature type="domain" description="HTH cro/C1-type" evidence="2">
    <location>
        <begin position="28"/>
        <end position="82"/>
    </location>
</feature>
<dbReference type="SMART" id="SM00530">
    <property type="entry name" value="HTH_XRE"/>
    <property type="match status" value="1"/>
</dbReference>
<dbReference type="Pfam" id="PF01381">
    <property type="entry name" value="HTH_3"/>
    <property type="match status" value="1"/>
</dbReference>
<dbReference type="InterPro" id="IPR001387">
    <property type="entry name" value="Cro/C1-type_HTH"/>
</dbReference>
<dbReference type="InterPro" id="IPR010982">
    <property type="entry name" value="Lambda_DNA-bd_dom_sf"/>
</dbReference>